<dbReference type="AlphaFoldDB" id="A0AAE6NLV1"/>
<proteinExistence type="predicted"/>
<dbReference type="Proteomes" id="UP000325458">
    <property type="component" value="Chromosome"/>
</dbReference>
<dbReference type="KEGG" id="spla:CP981_29130"/>
<accession>A0AAE6NLV1</accession>
<feature type="region of interest" description="Disordered" evidence="1">
    <location>
        <begin position="19"/>
        <end position="76"/>
    </location>
</feature>
<gene>
    <name evidence="2" type="ORF">CP981_29130</name>
</gene>
<dbReference type="EMBL" id="CP023691">
    <property type="protein sequence ID" value="QEV55167.1"/>
    <property type="molecule type" value="Genomic_DNA"/>
</dbReference>
<evidence type="ECO:0000256" key="1">
    <source>
        <dbReference type="SAM" id="MobiDB-lite"/>
    </source>
</evidence>
<organism evidence="2 3">
    <name type="scientific">Streptomyces platensis</name>
    <dbReference type="NCBI Taxonomy" id="58346"/>
    <lineage>
        <taxon>Bacteria</taxon>
        <taxon>Bacillati</taxon>
        <taxon>Actinomycetota</taxon>
        <taxon>Actinomycetes</taxon>
        <taxon>Kitasatosporales</taxon>
        <taxon>Streptomycetaceae</taxon>
        <taxon>Streptomyces</taxon>
    </lineage>
</organism>
<reference evidence="2 3" key="1">
    <citation type="submission" date="2017-09" db="EMBL/GenBank/DDBJ databases">
        <authorList>
            <person name="Lee N."/>
            <person name="Cho B.-K."/>
        </authorList>
    </citation>
    <scope>NUCLEOTIDE SEQUENCE [LARGE SCALE GENOMIC DNA]</scope>
    <source>
        <strain evidence="2 3">ATCC 23948</strain>
    </source>
</reference>
<evidence type="ECO:0000313" key="2">
    <source>
        <dbReference type="EMBL" id="QEV55167.1"/>
    </source>
</evidence>
<protein>
    <submittedName>
        <fullName evidence="2">Uncharacterized protein</fullName>
    </submittedName>
</protein>
<name>A0AAE6NLV1_STRPT</name>
<evidence type="ECO:0000313" key="3">
    <source>
        <dbReference type="Proteomes" id="UP000325458"/>
    </source>
</evidence>
<sequence>MIGFPLCFVRELFRRPSRGVNTTLPSATDVPLTPHSRPVNRPGGGVHPDVRRDLPPARLRHPPAPAGRSAASAETRWQAAATTANFPKAVRENEEVLPVNAVSTWVLPSGVTVGR</sequence>